<proteinExistence type="predicted"/>
<dbReference type="EC" id="2.7.11.23" evidence="1"/>
<dbReference type="SUPFAM" id="SSF56112">
    <property type="entry name" value="Protein kinase-like (PK-like)"/>
    <property type="match status" value="1"/>
</dbReference>
<dbReference type="Proteomes" id="UP000281553">
    <property type="component" value="Unassembled WGS sequence"/>
</dbReference>
<evidence type="ECO:0000256" key="3">
    <source>
        <dbReference type="ARBA" id="ARBA00022679"/>
    </source>
</evidence>
<sequence length="109" mass="12300">MNLSAIREIKLLREIGHPNVLSLLDVFSQDFGICLVFEFMESDLEAVIRDQTVVLTPANIKSLSLQVILKFGPRLHLELVKGFLTLPFEIFYKQLLALSFYLGCVGGML</sequence>
<dbReference type="InterPro" id="IPR000719">
    <property type="entry name" value="Prot_kinase_dom"/>
</dbReference>
<feature type="domain" description="Protein kinase" evidence="7">
    <location>
        <begin position="1"/>
        <end position="109"/>
    </location>
</feature>
<dbReference type="GO" id="GO:0004693">
    <property type="term" value="F:cyclin-dependent protein serine/threonine kinase activity"/>
    <property type="evidence" value="ECO:0007669"/>
    <property type="project" value="TreeGrafter"/>
</dbReference>
<keyword evidence="2" id="KW-0723">Serine/threonine-protein kinase</keyword>
<dbReference type="OrthoDB" id="1732493at2759"/>
<dbReference type="PANTHER" id="PTHR24056:SF0">
    <property type="entry name" value="CYCLIN-DEPENDENT KINASE 7"/>
    <property type="match status" value="1"/>
</dbReference>
<dbReference type="EMBL" id="UYRU01057481">
    <property type="protein sequence ID" value="VDN13826.1"/>
    <property type="molecule type" value="Genomic_DNA"/>
</dbReference>
<dbReference type="GO" id="GO:0045944">
    <property type="term" value="P:positive regulation of transcription by RNA polymerase II"/>
    <property type="evidence" value="ECO:0007669"/>
    <property type="project" value="TreeGrafter"/>
</dbReference>
<dbReference type="GO" id="GO:0005524">
    <property type="term" value="F:ATP binding"/>
    <property type="evidence" value="ECO:0007669"/>
    <property type="project" value="UniProtKB-KW"/>
</dbReference>
<keyword evidence="5" id="KW-0418">Kinase</keyword>
<dbReference type="Pfam" id="PF00069">
    <property type="entry name" value="Pkinase"/>
    <property type="match status" value="1"/>
</dbReference>
<dbReference type="GO" id="GO:0005737">
    <property type="term" value="C:cytoplasm"/>
    <property type="evidence" value="ECO:0007669"/>
    <property type="project" value="TreeGrafter"/>
</dbReference>
<evidence type="ECO:0000259" key="7">
    <source>
        <dbReference type="PROSITE" id="PS50011"/>
    </source>
</evidence>
<evidence type="ECO:0000256" key="5">
    <source>
        <dbReference type="ARBA" id="ARBA00022777"/>
    </source>
</evidence>
<keyword evidence="6" id="KW-0067">ATP-binding</keyword>
<evidence type="ECO:0000256" key="6">
    <source>
        <dbReference type="ARBA" id="ARBA00022840"/>
    </source>
</evidence>
<dbReference type="Gene3D" id="3.30.200.20">
    <property type="entry name" value="Phosphorylase Kinase, domain 1"/>
    <property type="match status" value="1"/>
</dbReference>
<reference evidence="8 9" key="1">
    <citation type="submission" date="2018-11" db="EMBL/GenBank/DDBJ databases">
        <authorList>
            <consortium name="Pathogen Informatics"/>
        </authorList>
    </citation>
    <scope>NUCLEOTIDE SEQUENCE [LARGE SCALE GENOMIC DNA]</scope>
</reference>
<accession>A0A3P7P6S6</accession>
<evidence type="ECO:0000313" key="8">
    <source>
        <dbReference type="EMBL" id="VDN13826.1"/>
    </source>
</evidence>
<dbReference type="PROSITE" id="PS50011">
    <property type="entry name" value="PROTEIN_KINASE_DOM"/>
    <property type="match status" value="1"/>
</dbReference>
<evidence type="ECO:0000256" key="1">
    <source>
        <dbReference type="ARBA" id="ARBA00012409"/>
    </source>
</evidence>
<organism evidence="8 9">
    <name type="scientific">Dibothriocephalus latus</name>
    <name type="common">Fish tapeworm</name>
    <name type="synonym">Diphyllobothrium latum</name>
    <dbReference type="NCBI Taxonomy" id="60516"/>
    <lineage>
        <taxon>Eukaryota</taxon>
        <taxon>Metazoa</taxon>
        <taxon>Spiralia</taxon>
        <taxon>Lophotrochozoa</taxon>
        <taxon>Platyhelminthes</taxon>
        <taxon>Cestoda</taxon>
        <taxon>Eucestoda</taxon>
        <taxon>Diphyllobothriidea</taxon>
        <taxon>Diphyllobothriidae</taxon>
        <taxon>Dibothriocephalus</taxon>
    </lineage>
</organism>
<keyword evidence="4" id="KW-0547">Nucleotide-binding</keyword>
<keyword evidence="9" id="KW-1185">Reference proteome</keyword>
<dbReference type="GO" id="GO:0008353">
    <property type="term" value="F:RNA polymerase II CTD heptapeptide repeat kinase activity"/>
    <property type="evidence" value="ECO:0007669"/>
    <property type="project" value="UniProtKB-EC"/>
</dbReference>
<evidence type="ECO:0000313" key="9">
    <source>
        <dbReference type="Proteomes" id="UP000281553"/>
    </source>
</evidence>
<dbReference type="AlphaFoldDB" id="A0A3P7P6S6"/>
<evidence type="ECO:0000256" key="4">
    <source>
        <dbReference type="ARBA" id="ARBA00022741"/>
    </source>
</evidence>
<dbReference type="InterPro" id="IPR011009">
    <property type="entry name" value="Kinase-like_dom_sf"/>
</dbReference>
<evidence type="ECO:0000256" key="2">
    <source>
        <dbReference type="ARBA" id="ARBA00022527"/>
    </source>
</evidence>
<keyword evidence="3" id="KW-0808">Transferase</keyword>
<protein>
    <recommendedName>
        <fullName evidence="1">[RNA-polymerase]-subunit kinase</fullName>
        <ecNumber evidence="1">2.7.11.23</ecNumber>
    </recommendedName>
</protein>
<name>A0A3P7P6S6_DIBLA</name>
<gene>
    <name evidence="8" type="ORF">DILT_LOCUS9657</name>
</gene>
<dbReference type="InterPro" id="IPR050108">
    <property type="entry name" value="CDK"/>
</dbReference>
<dbReference type="GO" id="GO:0070985">
    <property type="term" value="C:transcription factor TFIIK complex"/>
    <property type="evidence" value="ECO:0007669"/>
    <property type="project" value="TreeGrafter"/>
</dbReference>
<dbReference type="PANTHER" id="PTHR24056">
    <property type="entry name" value="CELL DIVISION PROTEIN KINASE"/>
    <property type="match status" value="1"/>
</dbReference>